<dbReference type="Pfam" id="PF14616">
    <property type="entry name" value="Rua1_C"/>
    <property type="match status" value="1"/>
</dbReference>
<dbReference type="Proteomes" id="UP000198372">
    <property type="component" value="Unassembled WGS sequence"/>
</dbReference>
<feature type="compositionally biased region" description="Low complexity" evidence="1">
    <location>
        <begin position="339"/>
        <end position="350"/>
    </location>
</feature>
<protein>
    <submittedName>
        <fullName evidence="3">BQ2448_911 protein</fullName>
    </submittedName>
</protein>
<accession>A0A238F400</accession>
<feature type="compositionally biased region" description="Polar residues" evidence="1">
    <location>
        <begin position="287"/>
        <end position="314"/>
    </location>
</feature>
<feature type="domain" description="Transcription regulator Rua1 C-terminal" evidence="2">
    <location>
        <begin position="865"/>
        <end position="987"/>
    </location>
</feature>
<feature type="compositionally biased region" description="Low complexity" evidence="1">
    <location>
        <begin position="707"/>
        <end position="716"/>
    </location>
</feature>
<name>A0A238F400_9BASI</name>
<feature type="region of interest" description="Disordered" evidence="1">
    <location>
        <begin position="20"/>
        <end position="67"/>
    </location>
</feature>
<feature type="region of interest" description="Disordered" evidence="1">
    <location>
        <begin position="414"/>
        <end position="439"/>
    </location>
</feature>
<dbReference type="STRING" id="269621.A0A238F400"/>
<dbReference type="PANTHER" id="PTHR28125">
    <property type="entry name" value="MEIOTIC EXPRESSION UP-REGULATED PROTEIN 26"/>
    <property type="match status" value="1"/>
</dbReference>
<evidence type="ECO:0000313" key="3">
    <source>
        <dbReference type="EMBL" id="SCV68790.1"/>
    </source>
</evidence>
<evidence type="ECO:0000256" key="1">
    <source>
        <dbReference type="SAM" id="MobiDB-lite"/>
    </source>
</evidence>
<keyword evidence="4" id="KW-1185">Reference proteome</keyword>
<dbReference type="OrthoDB" id="5595379at2759"/>
<feature type="compositionally biased region" description="Low complexity" evidence="1">
    <location>
        <begin position="540"/>
        <end position="558"/>
    </location>
</feature>
<feature type="compositionally biased region" description="Polar residues" evidence="1">
    <location>
        <begin position="836"/>
        <end position="846"/>
    </location>
</feature>
<gene>
    <name evidence="3" type="ORF">BQ2448_911</name>
</gene>
<feature type="compositionally biased region" description="Acidic residues" evidence="1">
    <location>
        <begin position="601"/>
        <end position="612"/>
    </location>
</feature>
<feature type="compositionally biased region" description="Low complexity" evidence="1">
    <location>
        <begin position="217"/>
        <end position="257"/>
    </location>
</feature>
<feature type="compositionally biased region" description="Low complexity" evidence="1">
    <location>
        <begin position="580"/>
        <end position="590"/>
    </location>
</feature>
<evidence type="ECO:0000259" key="2">
    <source>
        <dbReference type="Pfam" id="PF14616"/>
    </source>
</evidence>
<feature type="compositionally biased region" description="Polar residues" evidence="1">
    <location>
        <begin position="323"/>
        <end position="338"/>
    </location>
</feature>
<dbReference type="InterPro" id="IPR028012">
    <property type="entry name" value="Rua1_C"/>
</dbReference>
<feature type="compositionally biased region" description="Low complexity" evidence="1">
    <location>
        <begin position="31"/>
        <end position="42"/>
    </location>
</feature>
<feature type="region of interest" description="Disordered" evidence="1">
    <location>
        <begin position="825"/>
        <end position="846"/>
    </location>
</feature>
<feature type="region of interest" description="Disordered" evidence="1">
    <location>
        <begin position="461"/>
        <end position="506"/>
    </location>
</feature>
<feature type="region of interest" description="Disordered" evidence="1">
    <location>
        <begin position="531"/>
        <end position="566"/>
    </location>
</feature>
<dbReference type="PANTHER" id="PTHR28125:SF3">
    <property type="entry name" value="TRANSCRIPTION REGULATOR RUA1 C-TERMINAL DOMAIN-CONTAINING PROTEIN"/>
    <property type="match status" value="1"/>
</dbReference>
<feature type="compositionally biased region" description="Basic residues" evidence="1">
    <location>
        <begin position="646"/>
        <end position="667"/>
    </location>
</feature>
<dbReference type="EMBL" id="FMSP01000003">
    <property type="protein sequence ID" value="SCV68790.1"/>
    <property type="molecule type" value="Genomic_DNA"/>
</dbReference>
<feature type="compositionally biased region" description="Polar residues" evidence="1">
    <location>
        <begin position="691"/>
        <end position="706"/>
    </location>
</feature>
<feature type="region of interest" description="Disordered" evidence="1">
    <location>
        <begin position="187"/>
        <end position="397"/>
    </location>
</feature>
<feature type="compositionally biased region" description="Polar residues" evidence="1">
    <location>
        <begin position="271"/>
        <end position="280"/>
    </location>
</feature>
<proteinExistence type="predicted"/>
<feature type="compositionally biased region" description="Acidic residues" evidence="1">
    <location>
        <begin position="633"/>
        <end position="642"/>
    </location>
</feature>
<evidence type="ECO:0000313" key="4">
    <source>
        <dbReference type="Proteomes" id="UP000198372"/>
    </source>
</evidence>
<sequence length="1017" mass="106623">MDSGHYALLPPLEQGLAPFLASLQPGAGPGTHTHTSQDSSTSAGAARAHDGVAHPPTMRASTRTSSRLQPLMQHSAPHYDYSDWINSHGHYDALDGSTDVLLHPAPPPSSESALAAGPSFAPYNPTKFALDAASSGSHHANHFSLRASRRLSNVPGSQYFNASPFLASDNNQPPFHKASMGVSAAFDASSDTFPPHPLQHLQGRPRSLPPPQPHVTRAQSSHHQSQSRSSTSPSRHVIALAAAPNAEPASGAPSSSPTHPRPRDTAATVPSMASANSKSQPARPFAVSSSTTQKADPVKSASTAPMTRSGSRSSPIRGAESSAAHQSRPANKTPATDGSASTLPTAASASIEPVVSGRGRRSAAAELPQDAANQPASDRSSRSKTAAAGLSKPPTQEPDAEAALHLLRLAQPDGSVEDASNADACSGANPNEDEAAELSDASSLHSLGVGSAFSTSTKATTVGSTATVHPNGGPVGSATARARRGRMSNESTQSMGSPGLGQGPLFGAMDGVETYAAREWHYSDDAQQAPLHLPMPGYTSRAPSVASSNASASRAAASKSHRPARLQREAAAAAASALAQQADASSSARRLSSRTRKLTVEVEDEFDAENDDDFRSAYGDVGNDARGVTQDFSDSDDDDDDDGTNKRRGRGRKSATAKGKGKGKAKPRASTAYKRGSETPLNATPAKKSRTSTSSNAGSTRGDTPGSTFSTTSTTRQSRRQPVAPLNLVERTFPPEVEKCSASFPRFYRAFPLSSAFPPDSFVHRGTGLPMPTSATAGTNAASAIASSSTIPALTLPSLSSHLSASAQASTSSLRIEDNTDGSAQFGAMLPPYPSAPQTSDTPPASTLSFFDCPSGAKWHKGADPFNIYMPRIVRGSADSKEALCPVCVEPVARGGEGEEKWLKLKNSSFVYHMSYSHGLSNLTGLPFSPPVRFRRRPTGTKTKDTRDEMTDGLCHKCNEWIPLLSVKKIDTLIPELIWWKHAKKCHGESQIPGEGDFYVRDAMFDFVSAKKAQHGL</sequence>
<reference evidence="4" key="1">
    <citation type="submission" date="2016-09" db="EMBL/GenBank/DDBJ databases">
        <authorList>
            <person name="Jeantristanb JTB J.-T."/>
            <person name="Ricardo R."/>
        </authorList>
    </citation>
    <scope>NUCLEOTIDE SEQUENCE [LARGE SCALE GENOMIC DNA]</scope>
</reference>
<feature type="region of interest" description="Disordered" evidence="1">
    <location>
        <begin position="580"/>
        <end position="726"/>
    </location>
</feature>
<dbReference type="AlphaFoldDB" id="A0A238F400"/>
<organism evidence="3 4">
    <name type="scientific">Microbotryum intermedium</name>
    <dbReference type="NCBI Taxonomy" id="269621"/>
    <lineage>
        <taxon>Eukaryota</taxon>
        <taxon>Fungi</taxon>
        <taxon>Dikarya</taxon>
        <taxon>Basidiomycota</taxon>
        <taxon>Pucciniomycotina</taxon>
        <taxon>Microbotryomycetes</taxon>
        <taxon>Microbotryales</taxon>
        <taxon>Microbotryaceae</taxon>
        <taxon>Microbotryum</taxon>
    </lineage>
</organism>